<protein>
    <submittedName>
        <fullName evidence="1">Uncharacterized protein</fullName>
    </submittedName>
</protein>
<sequence>MTVRAAWLPPTGQTRADTRLAPLGTMAPEAELTSRDGVIAGGTPLAASGVGPMQVQISTGRAIVQGTTAQGAYPVTVTAPETLTVADGDPQYGRVDSVVLRVRDGQYDTSGQAAATVEIVQGTPAAAPTAPPLPPAALRLWDITVPAGTSAGVGGLDVRRALADRRRYTSAYGGIIPRGWGLSFAGAYDGQYRDTGTGLERWSASAAAWQPYPADSGWQPLALADGYGNPGHGMPAAWRRIGSLVMLRGRIGPTRSEATIAHGATILTLPATARPADGREFAWASPRDLTGSGPSLCRVEITPTGTLRTYEIWSPPQWISLDSVTYTTD</sequence>
<evidence type="ECO:0000313" key="2">
    <source>
        <dbReference type="Proteomes" id="UP001596083"/>
    </source>
</evidence>
<dbReference type="RefSeq" id="WP_390315482.1">
    <property type="nucleotide sequence ID" value="NZ_JBHSPB010000004.1"/>
</dbReference>
<keyword evidence="2" id="KW-1185">Reference proteome</keyword>
<dbReference type="EMBL" id="JBHSPB010000004">
    <property type="protein sequence ID" value="MFC5720376.1"/>
    <property type="molecule type" value="Genomic_DNA"/>
</dbReference>
<comment type="caution">
    <text evidence="1">The sequence shown here is derived from an EMBL/GenBank/DDBJ whole genome shotgun (WGS) entry which is preliminary data.</text>
</comment>
<name>A0ABW0YY76_9ACTN</name>
<dbReference type="Proteomes" id="UP001596083">
    <property type="component" value="Unassembled WGS sequence"/>
</dbReference>
<evidence type="ECO:0000313" key="1">
    <source>
        <dbReference type="EMBL" id="MFC5720376.1"/>
    </source>
</evidence>
<proteinExistence type="predicted"/>
<gene>
    <name evidence="1" type="ORF">ACFP1Z_09400</name>
</gene>
<organism evidence="1 2">
    <name type="scientific">Streptomyces gamaensis</name>
    <dbReference type="NCBI Taxonomy" id="1763542"/>
    <lineage>
        <taxon>Bacteria</taxon>
        <taxon>Bacillati</taxon>
        <taxon>Actinomycetota</taxon>
        <taxon>Actinomycetes</taxon>
        <taxon>Kitasatosporales</taxon>
        <taxon>Streptomycetaceae</taxon>
        <taxon>Streptomyces</taxon>
    </lineage>
</organism>
<reference evidence="2" key="1">
    <citation type="journal article" date="2019" name="Int. J. Syst. Evol. Microbiol.">
        <title>The Global Catalogue of Microorganisms (GCM) 10K type strain sequencing project: providing services to taxonomists for standard genome sequencing and annotation.</title>
        <authorList>
            <consortium name="The Broad Institute Genomics Platform"/>
            <consortium name="The Broad Institute Genome Sequencing Center for Infectious Disease"/>
            <person name="Wu L."/>
            <person name="Ma J."/>
        </authorList>
    </citation>
    <scope>NUCLEOTIDE SEQUENCE [LARGE SCALE GENOMIC DNA]</scope>
    <source>
        <strain evidence="2">CGMCC 4.7304</strain>
    </source>
</reference>
<accession>A0ABW0YY76</accession>